<proteinExistence type="predicted"/>
<name>A0A915L511_ROMCU</name>
<dbReference type="Proteomes" id="UP000887565">
    <property type="component" value="Unplaced"/>
</dbReference>
<sequence>MGGTVAVVVVDEAPFGCCVGGRVDVEAVSGNEAVAVEISAVVRMVGSTSNGGAWGNGTLNSGFRGCLRTSRPRWISALRCNSLI</sequence>
<dbReference type="AlphaFoldDB" id="A0A915L511"/>
<organism evidence="1 2">
    <name type="scientific">Romanomermis culicivorax</name>
    <name type="common">Nematode worm</name>
    <dbReference type="NCBI Taxonomy" id="13658"/>
    <lineage>
        <taxon>Eukaryota</taxon>
        <taxon>Metazoa</taxon>
        <taxon>Ecdysozoa</taxon>
        <taxon>Nematoda</taxon>
        <taxon>Enoplea</taxon>
        <taxon>Dorylaimia</taxon>
        <taxon>Mermithida</taxon>
        <taxon>Mermithoidea</taxon>
        <taxon>Mermithidae</taxon>
        <taxon>Romanomermis</taxon>
    </lineage>
</organism>
<dbReference type="WBParaSite" id="nRc.2.0.1.t46170-RA">
    <property type="protein sequence ID" value="nRc.2.0.1.t46170-RA"/>
    <property type="gene ID" value="nRc.2.0.1.g46170"/>
</dbReference>
<evidence type="ECO:0000313" key="1">
    <source>
        <dbReference type="Proteomes" id="UP000887565"/>
    </source>
</evidence>
<keyword evidence="1" id="KW-1185">Reference proteome</keyword>
<accession>A0A915L511</accession>
<protein>
    <submittedName>
        <fullName evidence="2">Uncharacterized protein</fullName>
    </submittedName>
</protein>
<evidence type="ECO:0000313" key="2">
    <source>
        <dbReference type="WBParaSite" id="nRc.2.0.1.t46170-RA"/>
    </source>
</evidence>
<reference evidence="2" key="1">
    <citation type="submission" date="2022-11" db="UniProtKB">
        <authorList>
            <consortium name="WormBaseParasite"/>
        </authorList>
    </citation>
    <scope>IDENTIFICATION</scope>
</reference>